<keyword evidence="2" id="KW-0012">Acyltransferase</keyword>
<dbReference type="InterPro" id="IPR050832">
    <property type="entry name" value="Bact_Acetyltransf"/>
</dbReference>
<keyword evidence="1" id="KW-0808">Transferase</keyword>
<evidence type="ECO:0000313" key="4">
    <source>
        <dbReference type="EMBL" id="MBD8123311.1"/>
    </source>
</evidence>
<protein>
    <submittedName>
        <fullName evidence="4">GNAT family N-acetyltransferase</fullName>
    </submittedName>
</protein>
<sequence length="191" mass="21388">MIDCKALDFTLRRATHSDALTLAVLGMQVFLDTYATEGVREAIAREALESFAPETLASIIQNPRELVLVAEVNRHVVGFAQVSLNNDHPMVDDRHAAELKRLYVQERFTGRGVGWRLLRHAEEEALAGGASAMWATVWVGNPRALQFYPRQGYTYVGPAVHRLQAETHQNDLFCKPMTTPTRDCPPFDNAL</sequence>
<evidence type="ECO:0000313" key="5">
    <source>
        <dbReference type="Proteomes" id="UP000625247"/>
    </source>
</evidence>
<evidence type="ECO:0000256" key="2">
    <source>
        <dbReference type="ARBA" id="ARBA00023315"/>
    </source>
</evidence>
<reference evidence="4 5" key="1">
    <citation type="journal article" date="2020" name="FEMS Microbiol. Ecol.">
        <title>Temporal dynamics of bacterial communities during seed development and maturation.</title>
        <authorList>
            <person name="Chesneau G."/>
            <person name="Torres-Cortes G."/>
            <person name="Briand M."/>
            <person name="Darrasse A."/>
            <person name="Preveaux A."/>
            <person name="Marais C."/>
            <person name="Jacques M.A."/>
            <person name="Shade A."/>
            <person name="Barret M."/>
        </authorList>
    </citation>
    <scope>NUCLEOTIDE SEQUENCE [LARGE SCALE GENOMIC DNA]</scope>
    <source>
        <strain evidence="4 5">CFBP13723</strain>
    </source>
</reference>
<feature type="domain" description="N-acetyltransferase" evidence="3">
    <location>
        <begin position="29"/>
        <end position="178"/>
    </location>
</feature>
<dbReference type="EMBL" id="JACYNP010000009">
    <property type="protein sequence ID" value="MBD8123311.1"/>
    <property type="molecule type" value="Genomic_DNA"/>
</dbReference>
<dbReference type="InterPro" id="IPR000182">
    <property type="entry name" value="GNAT_dom"/>
</dbReference>
<accession>A0ABR9AB91</accession>
<organism evidence="4 5">
    <name type="scientific">Pseudomonas lutea</name>
    <dbReference type="NCBI Taxonomy" id="243924"/>
    <lineage>
        <taxon>Bacteria</taxon>
        <taxon>Pseudomonadati</taxon>
        <taxon>Pseudomonadota</taxon>
        <taxon>Gammaproteobacteria</taxon>
        <taxon>Pseudomonadales</taxon>
        <taxon>Pseudomonadaceae</taxon>
        <taxon>Pseudomonas</taxon>
    </lineage>
</organism>
<gene>
    <name evidence="4" type="ORF">IFT62_19050</name>
</gene>
<dbReference type="SUPFAM" id="SSF55729">
    <property type="entry name" value="Acyl-CoA N-acyltransferases (Nat)"/>
    <property type="match status" value="1"/>
</dbReference>
<proteinExistence type="predicted"/>
<evidence type="ECO:0000256" key="1">
    <source>
        <dbReference type="ARBA" id="ARBA00022679"/>
    </source>
</evidence>
<dbReference type="Pfam" id="PF00583">
    <property type="entry name" value="Acetyltransf_1"/>
    <property type="match status" value="1"/>
</dbReference>
<evidence type="ECO:0000259" key="3">
    <source>
        <dbReference type="PROSITE" id="PS51186"/>
    </source>
</evidence>
<dbReference type="Gene3D" id="3.40.630.30">
    <property type="match status" value="1"/>
</dbReference>
<dbReference type="InterPro" id="IPR016181">
    <property type="entry name" value="Acyl_CoA_acyltransferase"/>
</dbReference>
<name>A0ABR9AB91_9PSED</name>
<dbReference type="CDD" id="cd04301">
    <property type="entry name" value="NAT_SF"/>
    <property type="match status" value="1"/>
</dbReference>
<dbReference type="PANTHER" id="PTHR43877">
    <property type="entry name" value="AMINOALKYLPHOSPHONATE N-ACETYLTRANSFERASE-RELATED-RELATED"/>
    <property type="match status" value="1"/>
</dbReference>
<dbReference type="Proteomes" id="UP000625247">
    <property type="component" value="Unassembled WGS sequence"/>
</dbReference>
<dbReference type="PROSITE" id="PS51186">
    <property type="entry name" value="GNAT"/>
    <property type="match status" value="1"/>
</dbReference>
<dbReference type="PANTHER" id="PTHR43877:SF1">
    <property type="entry name" value="ACETYLTRANSFERASE"/>
    <property type="match status" value="1"/>
</dbReference>
<comment type="caution">
    <text evidence="4">The sequence shown here is derived from an EMBL/GenBank/DDBJ whole genome shotgun (WGS) entry which is preliminary data.</text>
</comment>
<keyword evidence="5" id="KW-1185">Reference proteome</keyword>
<dbReference type="RefSeq" id="WP_191945271.1">
    <property type="nucleotide sequence ID" value="NZ_JACYNP010000009.1"/>
</dbReference>